<gene>
    <name evidence="2" type="ORF">IAA61_10660</name>
</gene>
<evidence type="ECO:0000313" key="3">
    <source>
        <dbReference type="Proteomes" id="UP000824109"/>
    </source>
</evidence>
<reference evidence="2" key="2">
    <citation type="journal article" date="2021" name="PeerJ">
        <title>Extensive microbial diversity within the chicken gut microbiome revealed by metagenomics and culture.</title>
        <authorList>
            <person name="Gilroy R."/>
            <person name="Ravi A."/>
            <person name="Getino M."/>
            <person name="Pursley I."/>
            <person name="Horton D.L."/>
            <person name="Alikhan N.F."/>
            <person name="Baker D."/>
            <person name="Gharbi K."/>
            <person name="Hall N."/>
            <person name="Watson M."/>
            <person name="Adriaenssens E.M."/>
            <person name="Foster-Nyarko E."/>
            <person name="Jarju S."/>
            <person name="Secka A."/>
            <person name="Antonio M."/>
            <person name="Oren A."/>
            <person name="Chaudhuri R.R."/>
            <person name="La Ragione R."/>
            <person name="Hildebrand F."/>
            <person name="Pallen M.J."/>
        </authorList>
    </citation>
    <scope>NUCLEOTIDE SEQUENCE</scope>
    <source>
        <strain evidence="2">USAMLcec3-3695</strain>
    </source>
</reference>
<dbReference type="Gene3D" id="3.30.70.1380">
    <property type="entry name" value="Transcriptional regulatory protein pf0864 domain like"/>
    <property type="match status" value="1"/>
</dbReference>
<dbReference type="EMBL" id="DVNB01000108">
    <property type="protein sequence ID" value="HIU58252.1"/>
    <property type="molecule type" value="Genomic_DNA"/>
</dbReference>
<dbReference type="PANTHER" id="PTHR36566:SF1">
    <property type="entry name" value="PYRIDINIUM-3,5-BISTHIOCARBOXYLIC ACID MONONUCLEOTIDE NICKEL INSERTION PROTEIN"/>
    <property type="match status" value="1"/>
</dbReference>
<accession>A0A9D1SFY5</accession>
<evidence type="ECO:0000256" key="1">
    <source>
        <dbReference type="ARBA" id="ARBA00022596"/>
    </source>
</evidence>
<sequence>MSILYIDASMGITGAKLLGALIGCLERPGQFIGRFNDIGFEGIRLESSETAVRGISGRIIEFKRSGQEDYEDEIDEDMEPRRHRSHHRHVMRALPDVAELIDELSVSGRVRRRAAAVYEMMAEADAKVRGEDMRDVILHRTGSRDVIASVVGVFMALEELNCDKILSSPIAVGSGRTRTSKGETDIPIPVIAELLDGIPSIPGTESFEMCTAEGVALIKSIAESFGEAPEISAKRSGAGFGTREYRNGVNCVRAEIGDIAVTAANAAEVELESELYGESGAAIDHMLSRLLDEGVRDAYTLPIVSAVNGRGVLLKVICAETAADDAARCILANTSAASVRRRGSAVYEMDAEDTEILTSMGKIRMKQIEGYGIRRIIPSREDTEAAAERNGISYAEAYERIKREAGV</sequence>
<dbReference type="InterPro" id="IPR002822">
    <property type="entry name" value="Ni_insertion"/>
</dbReference>
<dbReference type="PANTHER" id="PTHR36566">
    <property type="entry name" value="NICKEL INSERTION PROTEIN-RELATED"/>
    <property type="match status" value="1"/>
</dbReference>
<dbReference type="AlphaFoldDB" id="A0A9D1SFY5"/>
<organism evidence="2 3">
    <name type="scientific">Candidatus Ornithomonoglobus merdipullorum</name>
    <dbReference type="NCBI Taxonomy" id="2840895"/>
    <lineage>
        <taxon>Bacteria</taxon>
        <taxon>Bacillati</taxon>
        <taxon>Bacillota</taxon>
        <taxon>Clostridia</taxon>
        <taxon>Candidatus Ornithomonoglobus</taxon>
    </lineage>
</organism>
<keyword evidence="1" id="KW-0533">Nickel</keyword>
<name>A0A9D1SFY5_9FIRM</name>
<dbReference type="Pfam" id="PF01969">
    <property type="entry name" value="Ni_insertion"/>
    <property type="match status" value="1"/>
</dbReference>
<comment type="caution">
    <text evidence="2">The sequence shown here is derived from an EMBL/GenBank/DDBJ whole genome shotgun (WGS) entry which is preliminary data.</text>
</comment>
<dbReference type="Proteomes" id="UP000824109">
    <property type="component" value="Unassembled WGS sequence"/>
</dbReference>
<evidence type="ECO:0000313" key="2">
    <source>
        <dbReference type="EMBL" id="HIU58252.1"/>
    </source>
</evidence>
<reference evidence="2" key="1">
    <citation type="submission" date="2020-10" db="EMBL/GenBank/DDBJ databases">
        <authorList>
            <person name="Gilroy R."/>
        </authorList>
    </citation>
    <scope>NUCLEOTIDE SEQUENCE</scope>
    <source>
        <strain evidence="2">USAMLcec3-3695</strain>
    </source>
</reference>
<protein>
    <submittedName>
        <fullName evidence="2">LarC family nickel insertion protein</fullName>
    </submittedName>
</protein>
<proteinExistence type="predicted"/>